<evidence type="ECO:0000313" key="2">
    <source>
        <dbReference type="Proteomes" id="UP000366051"/>
    </source>
</evidence>
<gene>
    <name evidence="1" type="ORF">FTV88_2875</name>
</gene>
<dbReference type="EMBL" id="CP045875">
    <property type="protein sequence ID" value="QGG48964.1"/>
    <property type="molecule type" value="Genomic_DNA"/>
</dbReference>
<name>A0A5Q2N0U7_9FIRM</name>
<dbReference type="KEGG" id="hcv:FTV88_2875"/>
<dbReference type="RefSeq" id="WP_153726029.1">
    <property type="nucleotide sequence ID" value="NZ_CP045875.1"/>
</dbReference>
<reference evidence="2" key="1">
    <citation type="submission" date="2019-11" db="EMBL/GenBank/DDBJ databases">
        <title>Genome sequence of Heliorestis convoluta strain HH, an alkaliphilic and minimalistic phototrophic bacterium from a soda lake in Egypt.</title>
        <authorList>
            <person name="Dewey E.D."/>
            <person name="Stokes L.M."/>
            <person name="Burchell B.M."/>
            <person name="Shaffer K.N."/>
            <person name="Huntington A.M."/>
            <person name="Baker J.M."/>
            <person name="Nadendla S."/>
            <person name="Giglio M.G."/>
            <person name="Touchman J.W."/>
            <person name="Blankenship R.E."/>
            <person name="Madigan M.T."/>
            <person name="Sattley W.M."/>
        </authorList>
    </citation>
    <scope>NUCLEOTIDE SEQUENCE [LARGE SCALE GENOMIC DNA]</scope>
    <source>
        <strain evidence="2">HH</strain>
    </source>
</reference>
<organism evidence="1 2">
    <name type="scientific">Heliorestis convoluta</name>
    <dbReference type="NCBI Taxonomy" id="356322"/>
    <lineage>
        <taxon>Bacteria</taxon>
        <taxon>Bacillati</taxon>
        <taxon>Bacillota</taxon>
        <taxon>Clostridia</taxon>
        <taxon>Eubacteriales</taxon>
        <taxon>Heliobacteriaceae</taxon>
        <taxon>Heliorestis</taxon>
    </lineage>
</organism>
<keyword evidence="2" id="KW-1185">Reference proteome</keyword>
<sequence>MSVQNGDQLPPVDTIRDRVGGRNANVIARLSEFADKGLIVKKSNKWHRSDT</sequence>
<protein>
    <submittedName>
        <fullName evidence="1">Uncharacterized protein</fullName>
    </submittedName>
</protein>
<dbReference type="Proteomes" id="UP000366051">
    <property type="component" value="Chromosome"/>
</dbReference>
<proteinExistence type="predicted"/>
<evidence type="ECO:0000313" key="1">
    <source>
        <dbReference type="EMBL" id="QGG48964.1"/>
    </source>
</evidence>
<dbReference type="AlphaFoldDB" id="A0A5Q2N0U7"/>
<accession>A0A5Q2N0U7</accession>